<keyword evidence="4" id="KW-0472">Membrane</keyword>
<evidence type="ECO:0000256" key="7">
    <source>
        <dbReference type="SAM" id="MobiDB-lite"/>
    </source>
</evidence>
<evidence type="ECO:0000256" key="8">
    <source>
        <dbReference type="SAM" id="SignalP"/>
    </source>
</evidence>
<dbReference type="RefSeq" id="WP_213216100.1">
    <property type="nucleotide sequence ID" value="NZ_QTKU01000002.1"/>
</dbReference>
<dbReference type="GO" id="GO:0016020">
    <property type="term" value="C:membrane"/>
    <property type="evidence" value="ECO:0007669"/>
    <property type="project" value="UniProtKB-SubCell"/>
</dbReference>
<dbReference type="AlphaFoldDB" id="A0A944CCP6"/>
<reference evidence="9" key="2">
    <citation type="journal article" date="2021" name="Microorganisms">
        <title>Bacterial Dimethylsulfoniopropionate Biosynthesis in the East China Sea.</title>
        <authorList>
            <person name="Liu J."/>
            <person name="Zhang Y."/>
            <person name="Liu J."/>
            <person name="Zhong H."/>
            <person name="Williams B.T."/>
            <person name="Zheng Y."/>
            <person name="Curson A.R.J."/>
            <person name="Sun C."/>
            <person name="Sun H."/>
            <person name="Song D."/>
            <person name="Wagner Mackenzie B."/>
            <person name="Bermejo Martinez A."/>
            <person name="Todd J.D."/>
            <person name="Zhang X.H."/>
        </authorList>
    </citation>
    <scope>NUCLEOTIDE SEQUENCE</scope>
    <source>
        <strain evidence="9">AESS21</strain>
    </source>
</reference>
<evidence type="ECO:0000313" key="10">
    <source>
        <dbReference type="Proteomes" id="UP000705379"/>
    </source>
</evidence>
<dbReference type="GO" id="GO:0030246">
    <property type="term" value="F:carbohydrate binding"/>
    <property type="evidence" value="ECO:0007669"/>
    <property type="project" value="UniProtKB-KW"/>
</dbReference>
<reference evidence="9" key="1">
    <citation type="submission" date="2018-08" db="EMBL/GenBank/DDBJ databases">
        <authorList>
            <person name="Jin W."/>
            <person name="Wang H."/>
            <person name="Yang Y."/>
            <person name="Li M."/>
            <person name="Liu J."/>
        </authorList>
    </citation>
    <scope>NUCLEOTIDE SEQUENCE</scope>
    <source>
        <strain evidence="9">AESS21</strain>
    </source>
</reference>
<feature type="compositionally biased region" description="Low complexity" evidence="7">
    <location>
        <begin position="179"/>
        <end position="211"/>
    </location>
</feature>
<protein>
    <recommendedName>
        <fullName evidence="3">Lectin-like protein BA14k</fullName>
    </recommendedName>
</protein>
<evidence type="ECO:0000256" key="1">
    <source>
        <dbReference type="ARBA" id="ARBA00004167"/>
    </source>
</evidence>
<proteinExistence type="inferred from homology"/>
<feature type="compositionally biased region" description="Polar residues" evidence="7">
    <location>
        <begin position="133"/>
        <end position="145"/>
    </location>
</feature>
<accession>A0A944CCP6</accession>
<dbReference type="Proteomes" id="UP000705379">
    <property type="component" value="Unassembled WGS sequence"/>
</dbReference>
<feature type="compositionally biased region" description="Polar residues" evidence="7">
    <location>
        <begin position="212"/>
        <end position="225"/>
    </location>
</feature>
<evidence type="ECO:0000256" key="4">
    <source>
        <dbReference type="ARBA" id="ARBA00022475"/>
    </source>
</evidence>
<feature type="chain" id="PRO_5037214337" description="Lectin-like protein BA14k" evidence="8">
    <location>
        <begin position="28"/>
        <end position="304"/>
    </location>
</feature>
<keyword evidence="4" id="KW-1003">Cell membrane</keyword>
<dbReference type="InterPro" id="IPR012413">
    <property type="entry name" value="BA14K"/>
</dbReference>
<sequence>MLSLKFISSASLAAAAFSLSLSLPAEAESYGYSGRSTTYSGHTDHKPRAQYRYSYRGSNNHLGWCFNRYRSYRKTDNTFQPYHGSRKACISPFVQERLELFADEVVNNPEDIFRQQSGIDAGTAVRDELGNLPETQPAGQSTANENAPGEDEFGNLPEQAAADSRSLDAATPSTPQAVQRPIAGAAPPAQPQAPAETAAANATAPEASPETQDTQPEQADQTKLATDQAPAEPVAPVDQAPSKEVQVEAAPTSEPEANSESGEREKCSAGIGSVTRLRRSLQSPGWRGRPASNRGPPFLRRSKA</sequence>
<comment type="similarity">
    <text evidence="2">Belongs to the BA14k family.</text>
</comment>
<feature type="signal peptide" evidence="8">
    <location>
        <begin position="1"/>
        <end position="27"/>
    </location>
</feature>
<feature type="region of interest" description="Disordered" evidence="7">
    <location>
        <begin position="130"/>
        <end position="304"/>
    </location>
</feature>
<evidence type="ECO:0000256" key="6">
    <source>
        <dbReference type="ARBA" id="ARBA00025321"/>
    </source>
</evidence>
<evidence type="ECO:0000313" key="9">
    <source>
        <dbReference type="EMBL" id="MBS8260594.1"/>
    </source>
</evidence>
<evidence type="ECO:0000256" key="5">
    <source>
        <dbReference type="ARBA" id="ARBA00022734"/>
    </source>
</evidence>
<comment type="caution">
    <text evidence="9">The sequence shown here is derived from an EMBL/GenBank/DDBJ whole genome shotgun (WGS) entry which is preliminary data.</text>
</comment>
<keyword evidence="5" id="KW-0430">Lectin</keyword>
<comment type="function">
    <text evidence="6">Has immunoglobulin-binding and hemagglutination properties, and can bind to mannose. Essential for virulence. May be involved in LPS biosynthesis or polysaccharide transport.</text>
</comment>
<organism evidence="9 10">
    <name type="scientific">Roseibium polysiphoniae</name>
    <dbReference type="NCBI Taxonomy" id="2571221"/>
    <lineage>
        <taxon>Bacteria</taxon>
        <taxon>Pseudomonadati</taxon>
        <taxon>Pseudomonadota</taxon>
        <taxon>Alphaproteobacteria</taxon>
        <taxon>Hyphomicrobiales</taxon>
        <taxon>Stappiaceae</taxon>
        <taxon>Roseibium</taxon>
    </lineage>
</organism>
<comment type="subcellular location">
    <subcellularLocation>
        <location evidence="1">Membrane</location>
        <topology evidence="1">Single-pass membrane protein</topology>
    </subcellularLocation>
</comment>
<gene>
    <name evidence="9" type="ORF">DYI23_10225</name>
</gene>
<evidence type="ECO:0000256" key="3">
    <source>
        <dbReference type="ARBA" id="ARBA00020552"/>
    </source>
</evidence>
<evidence type="ECO:0000256" key="2">
    <source>
        <dbReference type="ARBA" id="ARBA00010270"/>
    </source>
</evidence>
<name>A0A944CCP6_9HYPH</name>
<keyword evidence="8" id="KW-0732">Signal</keyword>
<dbReference type="EMBL" id="QTKU01000002">
    <property type="protein sequence ID" value="MBS8260594.1"/>
    <property type="molecule type" value="Genomic_DNA"/>
</dbReference>
<dbReference type="Pfam" id="PF07886">
    <property type="entry name" value="BA14K"/>
    <property type="match status" value="1"/>
</dbReference>